<proteinExistence type="predicted"/>
<dbReference type="Proteomes" id="UP001162156">
    <property type="component" value="Unassembled WGS sequence"/>
</dbReference>
<name>A0AAV8Z914_9CUCU</name>
<gene>
    <name evidence="1" type="ORF">NQ314_006152</name>
</gene>
<keyword evidence="2" id="KW-1185">Reference proteome</keyword>
<protein>
    <submittedName>
        <fullName evidence="1">Uncharacterized protein</fullName>
    </submittedName>
</protein>
<organism evidence="1 2">
    <name type="scientific">Rhamnusium bicolor</name>
    <dbReference type="NCBI Taxonomy" id="1586634"/>
    <lineage>
        <taxon>Eukaryota</taxon>
        <taxon>Metazoa</taxon>
        <taxon>Ecdysozoa</taxon>
        <taxon>Arthropoda</taxon>
        <taxon>Hexapoda</taxon>
        <taxon>Insecta</taxon>
        <taxon>Pterygota</taxon>
        <taxon>Neoptera</taxon>
        <taxon>Endopterygota</taxon>
        <taxon>Coleoptera</taxon>
        <taxon>Polyphaga</taxon>
        <taxon>Cucujiformia</taxon>
        <taxon>Chrysomeloidea</taxon>
        <taxon>Cerambycidae</taxon>
        <taxon>Lepturinae</taxon>
        <taxon>Rhagiini</taxon>
        <taxon>Rhamnusium</taxon>
    </lineage>
</organism>
<dbReference type="AlphaFoldDB" id="A0AAV8Z914"/>
<evidence type="ECO:0000313" key="1">
    <source>
        <dbReference type="EMBL" id="KAJ8959728.1"/>
    </source>
</evidence>
<reference evidence="1" key="1">
    <citation type="journal article" date="2023" name="Insect Mol. Biol.">
        <title>Genome sequencing provides insights into the evolution of gene families encoding plant cell wall-degrading enzymes in longhorned beetles.</title>
        <authorList>
            <person name="Shin N.R."/>
            <person name="Okamura Y."/>
            <person name="Kirsch R."/>
            <person name="Pauchet Y."/>
        </authorList>
    </citation>
    <scope>NUCLEOTIDE SEQUENCE</scope>
    <source>
        <strain evidence="1">RBIC_L_NR</strain>
    </source>
</reference>
<accession>A0AAV8Z914</accession>
<dbReference type="EMBL" id="JANEYF010001674">
    <property type="protein sequence ID" value="KAJ8959728.1"/>
    <property type="molecule type" value="Genomic_DNA"/>
</dbReference>
<evidence type="ECO:0000313" key="2">
    <source>
        <dbReference type="Proteomes" id="UP001162156"/>
    </source>
</evidence>
<comment type="caution">
    <text evidence="1">The sequence shown here is derived from an EMBL/GenBank/DDBJ whole genome shotgun (WGS) entry which is preliminary data.</text>
</comment>
<sequence>MSSSELVRVGIQIICEHLIEVLKEELKRSRKNYREDVDVGGLDPLEDPESYRNHLRMSENQFEELYEKVKSKIEKQNTIMREALPSRLKLQITLRYLATGDTYGTLEALYRVPRCSIGRFVPEVCKAIWEVLEEYIKVSRTNLLNNIYLVHSLT</sequence>